<keyword evidence="2" id="KW-1185">Reference proteome</keyword>
<organism evidence="1 2">
    <name type="scientific">Podospora aff. communis PSN243</name>
    <dbReference type="NCBI Taxonomy" id="3040156"/>
    <lineage>
        <taxon>Eukaryota</taxon>
        <taxon>Fungi</taxon>
        <taxon>Dikarya</taxon>
        <taxon>Ascomycota</taxon>
        <taxon>Pezizomycotina</taxon>
        <taxon>Sordariomycetes</taxon>
        <taxon>Sordariomycetidae</taxon>
        <taxon>Sordariales</taxon>
        <taxon>Podosporaceae</taxon>
        <taxon>Podospora</taxon>
    </lineage>
</organism>
<proteinExistence type="predicted"/>
<dbReference type="EMBL" id="MU865940">
    <property type="protein sequence ID" value="KAK4448927.1"/>
    <property type="molecule type" value="Genomic_DNA"/>
</dbReference>
<reference evidence="1" key="2">
    <citation type="submission" date="2023-05" db="EMBL/GenBank/DDBJ databases">
        <authorList>
            <consortium name="Lawrence Berkeley National Laboratory"/>
            <person name="Steindorff A."/>
            <person name="Hensen N."/>
            <person name="Bonometti L."/>
            <person name="Westerberg I."/>
            <person name="Brannstrom I.O."/>
            <person name="Guillou S."/>
            <person name="Cros-Aarteil S."/>
            <person name="Calhoun S."/>
            <person name="Haridas S."/>
            <person name="Kuo A."/>
            <person name="Mondo S."/>
            <person name="Pangilinan J."/>
            <person name="Riley R."/>
            <person name="Labutti K."/>
            <person name="Andreopoulos B."/>
            <person name="Lipzen A."/>
            <person name="Chen C."/>
            <person name="Yanf M."/>
            <person name="Daum C."/>
            <person name="Ng V."/>
            <person name="Clum A."/>
            <person name="Ohm R."/>
            <person name="Martin F."/>
            <person name="Silar P."/>
            <person name="Natvig D."/>
            <person name="Lalanne C."/>
            <person name="Gautier V."/>
            <person name="Ament-Velasquez S.L."/>
            <person name="Kruys A."/>
            <person name="Hutchinson M.I."/>
            <person name="Powell A.J."/>
            <person name="Barry K."/>
            <person name="Miller A.N."/>
            <person name="Grigoriev I.V."/>
            <person name="Debuchy R."/>
            <person name="Gladieux P."/>
            <person name="Thoren M.H."/>
            <person name="Johannesson H."/>
        </authorList>
    </citation>
    <scope>NUCLEOTIDE SEQUENCE</scope>
    <source>
        <strain evidence="1">PSN243</strain>
    </source>
</reference>
<evidence type="ECO:0000313" key="2">
    <source>
        <dbReference type="Proteomes" id="UP001321760"/>
    </source>
</evidence>
<dbReference type="Proteomes" id="UP001321760">
    <property type="component" value="Unassembled WGS sequence"/>
</dbReference>
<dbReference type="AlphaFoldDB" id="A0AAV9GNH4"/>
<evidence type="ECO:0000313" key="1">
    <source>
        <dbReference type="EMBL" id="KAK4448927.1"/>
    </source>
</evidence>
<protein>
    <submittedName>
        <fullName evidence="1">Uncharacterized protein</fullName>
    </submittedName>
</protein>
<reference evidence="1" key="1">
    <citation type="journal article" date="2023" name="Mol. Phylogenet. Evol.">
        <title>Genome-scale phylogeny and comparative genomics of the fungal order Sordariales.</title>
        <authorList>
            <person name="Hensen N."/>
            <person name="Bonometti L."/>
            <person name="Westerberg I."/>
            <person name="Brannstrom I.O."/>
            <person name="Guillou S."/>
            <person name="Cros-Aarteil S."/>
            <person name="Calhoun S."/>
            <person name="Haridas S."/>
            <person name="Kuo A."/>
            <person name="Mondo S."/>
            <person name="Pangilinan J."/>
            <person name="Riley R."/>
            <person name="LaButti K."/>
            <person name="Andreopoulos B."/>
            <person name="Lipzen A."/>
            <person name="Chen C."/>
            <person name="Yan M."/>
            <person name="Daum C."/>
            <person name="Ng V."/>
            <person name="Clum A."/>
            <person name="Steindorff A."/>
            <person name="Ohm R.A."/>
            <person name="Martin F."/>
            <person name="Silar P."/>
            <person name="Natvig D.O."/>
            <person name="Lalanne C."/>
            <person name="Gautier V."/>
            <person name="Ament-Velasquez S.L."/>
            <person name="Kruys A."/>
            <person name="Hutchinson M.I."/>
            <person name="Powell A.J."/>
            <person name="Barry K."/>
            <person name="Miller A.N."/>
            <person name="Grigoriev I.V."/>
            <person name="Debuchy R."/>
            <person name="Gladieux P."/>
            <person name="Hiltunen Thoren M."/>
            <person name="Johannesson H."/>
        </authorList>
    </citation>
    <scope>NUCLEOTIDE SEQUENCE</scope>
    <source>
        <strain evidence="1">PSN243</strain>
    </source>
</reference>
<comment type="caution">
    <text evidence="1">The sequence shown here is derived from an EMBL/GenBank/DDBJ whole genome shotgun (WGS) entry which is preliminary data.</text>
</comment>
<name>A0AAV9GNH4_9PEZI</name>
<accession>A0AAV9GNH4</accession>
<gene>
    <name evidence="1" type="ORF">QBC34DRAFT_380775</name>
</gene>
<sequence>MLMDYAQTDFSHDDKRTKKEGLAFGRRLIRELVKREAAQGGIEVVKDMVRRTLQMFLNKTSTEVPLRSRVPLAFGTEPWCKDGRDVGRICRVLLLTETPPQFLPEPFSTTRGMELSHVVSVWLEGIIGCSPNRLLTPADILSRTGNKDPTKLGTVWGGDISWTAVLPFALGVGDWRTASDILDLPIEVHVHGWTSKIESCPHCSISLLAVETPNSSRSSLPADSIPAPSTDLVGLLS</sequence>